<evidence type="ECO:0000256" key="2">
    <source>
        <dbReference type="ARBA" id="ARBA00022729"/>
    </source>
</evidence>
<gene>
    <name evidence="3" type="ORF">prwr041_11840</name>
</gene>
<dbReference type="Gene3D" id="2.60.40.10">
    <property type="entry name" value="Immunoglobulins"/>
    <property type="match status" value="1"/>
</dbReference>
<dbReference type="RefSeq" id="WP_207155444.1">
    <property type="nucleotide sequence ID" value="NZ_AP024484.1"/>
</dbReference>
<evidence type="ECO:0000256" key="1">
    <source>
        <dbReference type="ARBA" id="ARBA00010837"/>
    </source>
</evidence>
<keyword evidence="4" id="KW-1185">Reference proteome</keyword>
<dbReference type="InterPro" id="IPR013783">
    <property type="entry name" value="Ig-like_fold"/>
</dbReference>
<comment type="similarity">
    <text evidence="1">Belongs to the glycosyl hydrolase 66 family.</text>
</comment>
<dbReference type="Proteomes" id="UP001319045">
    <property type="component" value="Chromosome"/>
</dbReference>
<dbReference type="SUPFAM" id="SSF51445">
    <property type="entry name" value="(Trans)glycosidases"/>
    <property type="match status" value="1"/>
</dbReference>
<organism evidence="3 4">
    <name type="scientific">Prevotella herbatica</name>
    <dbReference type="NCBI Taxonomy" id="2801997"/>
    <lineage>
        <taxon>Bacteria</taxon>
        <taxon>Pseudomonadati</taxon>
        <taxon>Bacteroidota</taxon>
        <taxon>Bacteroidia</taxon>
        <taxon>Bacteroidales</taxon>
        <taxon>Prevotellaceae</taxon>
        <taxon>Prevotella</taxon>
    </lineage>
</organism>
<dbReference type="Gene3D" id="3.20.20.80">
    <property type="entry name" value="Glycosidases"/>
    <property type="match status" value="1"/>
</dbReference>
<evidence type="ECO:0000313" key="4">
    <source>
        <dbReference type="Proteomes" id="UP001319045"/>
    </source>
</evidence>
<protein>
    <submittedName>
        <fullName evidence="3">Cycloisomaltooligosaccharide glucanotransferase</fullName>
    </submittedName>
</protein>
<sequence length="588" mass="66241">MKMYPILMIIPLICQSCSSDNVAFDSSHIETLQPAVNISSELNLNLNTDKALYKPGETVTITASGKIPVGAKIRYRHGNDVVTSDNLAGNAWTWTAPSANYTGYLADVYTQNDDHTETVYGTIAIDVSTDWAKYPRYGFVATYDGSKTHSVIQDDMSFLNRCHINGIQFYDWHYKHQWPLGGTKGNLMDSYTDIANRTIYTSVIKDYISTQHAYGMKAMFYNLCYGALDDAKQDGVSEKWHLYDDAGHATMDKLSMPTGWKSDIYLMDAANENWQNYIADRNDDVYASLDFDGYHIDQVGDRGNVYDYYGSKLNLTDGFASFIKKMKTRQLNKSLVMNAVANFGSQQIAETGDVDFLYSELWSGESTFSDLLSIMKSNQSYNDSLAQVYAAYMNYNSSKSEFNTPGVLLTDAVMFAIGADHLELGDHMLGNEYFPNSKLNMSDVLKTAIIHYYDFFTAYENFLRDKGNQNYDEIYSGNSNVIINNWPPKLNTVTAYAKEVKGKEVIHLLNFVKANSLSWRDLDGSMPEPETITSLPLGVHASSVKKIWVASPDNYGGAPQELKFKQQGDYVTFTIPSLKYWTMVVIEK</sequence>
<reference evidence="3 4" key="1">
    <citation type="journal article" date="2022" name="Int. J. Syst. Evol. Microbiol.">
        <title>Prevotella herbatica sp. nov., a plant polysaccharide-decomposing anaerobic bacterium isolated from a methanogenic reactor.</title>
        <authorList>
            <person name="Uek A."/>
            <person name="Tonouchi A."/>
            <person name="Kaku N."/>
            <person name="Ueki K."/>
        </authorList>
    </citation>
    <scope>NUCLEOTIDE SEQUENCE [LARGE SCALE GENOMIC DNA]</scope>
    <source>
        <strain evidence="3 4">WR041</strain>
    </source>
</reference>
<dbReference type="Pfam" id="PF13199">
    <property type="entry name" value="Glyco_hydro_66"/>
    <property type="match status" value="1"/>
</dbReference>
<dbReference type="InterPro" id="IPR013780">
    <property type="entry name" value="Glyco_hydro_b"/>
</dbReference>
<dbReference type="InterPro" id="IPR025092">
    <property type="entry name" value="Glyco_hydro_66"/>
</dbReference>
<dbReference type="EMBL" id="AP024484">
    <property type="protein sequence ID" value="BCS85291.1"/>
    <property type="molecule type" value="Genomic_DNA"/>
</dbReference>
<accession>A0ABN6EH82</accession>
<proteinExistence type="inferred from homology"/>
<keyword evidence="2" id="KW-0732">Signal</keyword>
<dbReference type="Gene3D" id="2.60.40.1180">
    <property type="entry name" value="Golgi alpha-mannosidase II"/>
    <property type="match status" value="1"/>
</dbReference>
<evidence type="ECO:0000313" key="3">
    <source>
        <dbReference type="EMBL" id="BCS85291.1"/>
    </source>
</evidence>
<dbReference type="CDD" id="cd14745">
    <property type="entry name" value="GH66"/>
    <property type="match status" value="1"/>
</dbReference>
<dbReference type="InterPro" id="IPR017853">
    <property type="entry name" value="GH"/>
</dbReference>
<name>A0ABN6EH82_9BACT</name>